<accession>A0ABP8INC6</accession>
<dbReference type="InterPro" id="IPR007523">
    <property type="entry name" value="NDUFAF3/AAMDC"/>
</dbReference>
<gene>
    <name evidence="1" type="ORF">GCM10023151_20210</name>
</gene>
<proteinExistence type="predicted"/>
<dbReference type="InterPro" id="IPR036748">
    <property type="entry name" value="MTH938-like_sf"/>
</dbReference>
<dbReference type="SUPFAM" id="SSF64076">
    <property type="entry name" value="MTH938-like"/>
    <property type="match status" value="1"/>
</dbReference>
<dbReference type="PANTHER" id="PTHR21192:SF2">
    <property type="entry name" value="NADH DEHYDROGENASE [UBIQUINONE] 1 ALPHA SUBCOMPLEX ASSEMBLY FACTOR 3"/>
    <property type="match status" value="1"/>
</dbReference>
<organism evidence="1 2">
    <name type="scientific">Kangiella marina</name>
    <dbReference type="NCBI Taxonomy" id="1079178"/>
    <lineage>
        <taxon>Bacteria</taxon>
        <taxon>Pseudomonadati</taxon>
        <taxon>Pseudomonadota</taxon>
        <taxon>Gammaproteobacteria</taxon>
        <taxon>Kangiellales</taxon>
        <taxon>Kangiellaceae</taxon>
        <taxon>Kangiella</taxon>
    </lineage>
</organism>
<comment type="caution">
    <text evidence="1">The sequence shown here is derived from an EMBL/GenBank/DDBJ whole genome shotgun (WGS) entry which is preliminary data.</text>
</comment>
<dbReference type="EMBL" id="BAABFV010000002">
    <property type="protein sequence ID" value="GAA4364223.1"/>
    <property type="molecule type" value="Genomic_DNA"/>
</dbReference>
<name>A0ABP8INC6_9GAMM</name>
<dbReference type="PANTHER" id="PTHR21192">
    <property type="entry name" value="NUCLEAR PROTEIN E3-3"/>
    <property type="match status" value="1"/>
</dbReference>
<dbReference type="Pfam" id="PF04430">
    <property type="entry name" value="DUF498"/>
    <property type="match status" value="1"/>
</dbReference>
<reference evidence="2" key="1">
    <citation type="journal article" date="2019" name="Int. J. Syst. Evol. Microbiol.">
        <title>The Global Catalogue of Microorganisms (GCM) 10K type strain sequencing project: providing services to taxonomists for standard genome sequencing and annotation.</title>
        <authorList>
            <consortium name="The Broad Institute Genomics Platform"/>
            <consortium name="The Broad Institute Genome Sequencing Center for Infectious Disease"/>
            <person name="Wu L."/>
            <person name="Ma J."/>
        </authorList>
    </citation>
    <scope>NUCLEOTIDE SEQUENCE [LARGE SCALE GENOMIC DNA]</scope>
    <source>
        <strain evidence="2">JCM 17728</strain>
    </source>
</reference>
<evidence type="ECO:0000313" key="1">
    <source>
        <dbReference type="EMBL" id="GAA4364223.1"/>
    </source>
</evidence>
<dbReference type="RefSeq" id="WP_345293100.1">
    <property type="nucleotide sequence ID" value="NZ_BAABFV010000002.1"/>
</dbReference>
<dbReference type="Proteomes" id="UP001501011">
    <property type="component" value="Unassembled WGS sequence"/>
</dbReference>
<evidence type="ECO:0000313" key="2">
    <source>
        <dbReference type="Proteomes" id="UP001501011"/>
    </source>
</evidence>
<protein>
    <submittedName>
        <fullName evidence="1">Mth938-like domain-containing protein</fullName>
    </submittedName>
</protein>
<keyword evidence="2" id="KW-1185">Reference proteome</keyword>
<sequence>MDISLDKSSGHYHIKSYDNHRICINDKEYTNPLTVSLDEITQDTLPRQATDINAETLKQLNVDSYEAVLLGTGPNLTQPSWDVIEAAQMMGAPLEVMSTGAACRTFTVLASEGRHVLAILYP</sequence>
<dbReference type="Gene3D" id="3.40.1230.10">
    <property type="entry name" value="MTH938-like"/>
    <property type="match status" value="1"/>
</dbReference>